<evidence type="ECO:0000313" key="2">
    <source>
        <dbReference type="Proteomes" id="UP000541444"/>
    </source>
</evidence>
<dbReference type="EMBL" id="JACGCM010002198">
    <property type="protein sequence ID" value="KAF6143664.1"/>
    <property type="molecule type" value="Genomic_DNA"/>
</dbReference>
<sequence>MVNYSDFSVFAAVSDALQPNWLVEHLKSFSKAQIDMFQRNMACVQPMFEYENGYPGGIEPIPSDGAYGKKFIRSCL</sequence>
<gene>
    <name evidence="1" type="ORF">GIB67_021674</name>
</gene>
<proteinExistence type="predicted"/>
<comment type="caution">
    <text evidence="1">The sequence shown here is derived from an EMBL/GenBank/DDBJ whole genome shotgun (WGS) entry which is preliminary data.</text>
</comment>
<protein>
    <submittedName>
        <fullName evidence="1">Uncharacterized protein</fullName>
    </submittedName>
</protein>
<dbReference type="Proteomes" id="UP000541444">
    <property type="component" value="Unassembled WGS sequence"/>
</dbReference>
<reference evidence="1 2" key="1">
    <citation type="journal article" date="2020" name="IScience">
        <title>Genome Sequencing of the Endangered Kingdonia uniflora (Circaeasteraceae, Ranunculales) Reveals Potential Mechanisms of Evolutionary Specialization.</title>
        <authorList>
            <person name="Sun Y."/>
            <person name="Deng T."/>
            <person name="Zhang A."/>
            <person name="Moore M.J."/>
            <person name="Landis J.B."/>
            <person name="Lin N."/>
            <person name="Zhang H."/>
            <person name="Zhang X."/>
            <person name="Huang J."/>
            <person name="Zhang X."/>
            <person name="Sun H."/>
            <person name="Wang H."/>
        </authorList>
    </citation>
    <scope>NUCLEOTIDE SEQUENCE [LARGE SCALE GENOMIC DNA]</scope>
    <source>
        <strain evidence="1">TB1705</strain>
        <tissue evidence="1">Leaf</tissue>
    </source>
</reference>
<dbReference type="AlphaFoldDB" id="A0A7J7LME7"/>
<evidence type="ECO:0000313" key="1">
    <source>
        <dbReference type="EMBL" id="KAF6143664.1"/>
    </source>
</evidence>
<keyword evidence="2" id="KW-1185">Reference proteome</keyword>
<organism evidence="1 2">
    <name type="scientific">Kingdonia uniflora</name>
    <dbReference type="NCBI Taxonomy" id="39325"/>
    <lineage>
        <taxon>Eukaryota</taxon>
        <taxon>Viridiplantae</taxon>
        <taxon>Streptophyta</taxon>
        <taxon>Embryophyta</taxon>
        <taxon>Tracheophyta</taxon>
        <taxon>Spermatophyta</taxon>
        <taxon>Magnoliopsida</taxon>
        <taxon>Ranunculales</taxon>
        <taxon>Circaeasteraceae</taxon>
        <taxon>Kingdonia</taxon>
    </lineage>
</organism>
<accession>A0A7J7LME7</accession>
<name>A0A7J7LME7_9MAGN</name>
<dbReference type="OrthoDB" id="1924787at2759"/>